<gene>
    <name evidence="5" type="ORF">GPM918_LOCUS39272</name>
    <name evidence="6" type="ORF">SRO942_LOCUS40137</name>
</gene>
<dbReference type="InterPro" id="IPR028846">
    <property type="entry name" value="Recoverin"/>
</dbReference>
<proteinExistence type="predicted"/>
<organism evidence="5 7">
    <name type="scientific">Didymodactylos carnosus</name>
    <dbReference type="NCBI Taxonomy" id="1234261"/>
    <lineage>
        <taxon>Eukaryota</taxon>
        <taxon>Metazoa</taxon>
        <taxon>Spiralia</taxon>
        <taxon>Gnathifera</taxon>
        <taxon>Rotifera</taxon>
        <taxon>Eurotatoria</taxon>
        <taxon>Bdelloidea</taxon>
        <taxon>Philodinida</taxon>
        <taxon>Philodinidae</taxon>
        <taxon>Didymodactylos</taxon>
    </lineage>
</organism>
<evidence type="ECO:0000259" key="4">
    <source>
        <dbReference type="PROSITE" id="PS50222"/>
    </source>
</evidence>
<dbReference type="PROSITE" id="PS50222">
    <property type="entry name" value="EF_HAND_2"/>
    <property type="match status" value="2"/>
</dbReference>
<dbReference type="InterPro" id="IPR002048">
    <property type="entry name" value="EF_hand_dom"/>
</dbReference>
<dbReference type="GO" id="GO:0005509">
    <property type="term" value="F:calcium ion binding"/>
    <property type="evidence" value="ECO:0007669"/>
    <property type="project" value="InterPro"/>
</dbReference>
<dbReference type="PANTHER" id="PTHR23055:SF69">
    <property type="entry name" value="NEURONAL CALCIUM SENSOR 2"/>
    <property type="match status" value="1"/>
</dbReference>
<dbReference type="SUPFAM" id="SSF47473">
    <property type="entry name" value="EF-hand"/>
    <property type="match status" value="1"/>
</dbReference>
<dbReference type="Gene3D" id="1.10.238.10">
    <property type="entry name" value="EF-hand"/>
    <property type="match status" value="1"/>
</dbReference>
<evidence type="ECO:0000256" key="1">
    <source>
        <dbReference type="ARBA" id="ARBA00022723"/>
    </source>
</evidence>
<dbReference type="PANTHER" id="PTHR23055">
    <property type="entry name" value="CALCIUM BINDING PROTEINS"/>
    <property type="match status" value="1"/>
</dbReference>
<dbReference type="OrthoDB" id="191686at2759"/>
<evidence type="ECO:0000256" key="2">
    <source>
        <dbReference type="ARBA" id="ARBA00022737"/>
    </source>
</evidence>
<dbReference type="InterPro" id="IPR011992">
    <property type="entry name" value="EF-hand-dom_pair"/>
</dbReference>
<sequence length="101" mass="11772">MCAIDVTLNGSPTEKLEWAFNMYDIDADNRISMKEMTQVIDSMYDLLGKEKKGEFAPKKRVQQIFDRIDTNKDKYVSRDEFLKGCQNDEQIRIMLAPTLTK</sequence>
<keyword evidence="2" id="KW-0677">Repeat</keyword>
<evidence type="ECO:0000313" key="6">
    <source>
        <dbReference type="EMBL" id="CAF4413310.1"/>
    </source>
</evidence>
<dbReference type="Proteomes" id="UP000663829">
    <property type="component" value="Unassembled WGS sequence"/>
</dbReference>
<name>A0A815X2D5_9BILA</name>
<dbReference type="CDD" id="cd00051">
    <property type="entry name" value="EFh"/>
    <property type="match status" value="1"/>
</dbReference>
<accession>A0A815X2D5</accession>
<feature type="domain" description="EF-hand" evidence="4">
    <location>
        <begin position="56"/>
        <end position="91"/>
    </location>
</feature>
<protein>
    <recommendedName>
        <fullName evidence="4">EF-hand domain-containing protein</fullName>
    </recommendedName>
</protein>
<dbReference type="InterPro" id="IPR018247">
    <property type="entry name" value="EF_Hand_1_Ca_BS"/>
</dbReference>
<dbReference type="EMBL" id="CAJOBC010092965">
    <property type="protein sequence ID" value="CAF4413310.1"/>
    <property type="molecule type" value="Genomic_DNA"/>
</dbReference>
<dbReference type="Pfam" id="PF13499">
    <property type="entry name" value="EF-hand_7"/>
    <property type="match status" value="1"/>
</dbReference>
<dbReference type="AlphaFoldDB" id="A0A815X2D5"/>
<keyword evidence="7" id="KW-1185">Reference proteome</keyword>
<evidence type="ECO:0000313" key="5">
    <source>
        <dbReference type="EMBL" id="CAF1552242.1"/>
    </source>
</evidence>
<comment type="caution">
    <text evidence="5">The sequence shown here is derived from an EMBL/GenBank/DDBJ whole genome shotgun (WGS) entry which is preliminary data.</text>
</comment>
<dbReference type="Proteomes" id="UP000681722">
    <property type="component" value="Unassembled WGS sequence"/>
</dbReference>
<dbReference type="EMBL" id="CAJNOQ010027271">
    <property type="protein sequence ID" value="CAF1552242.1"/>
    <property type="molecule type" value="Genomic_DNA"/>
</dbReference>
<dbReference type="PRINTS" id="PR00450">
    <property type="entry name" value="RECOVERIN"/>
</dbReference>
<evidence type="ECO:0000313" key="7">
    <source>
        <dbReference type="Proteomes" id="UP000663829"/>
    </source>
</evidence>
<reference evidence="5" key="1">
    <citation type="submission" date="2021-02" db="EMBL/GenBank/DDBJ databases">
        <authorList>
            <person name="Nowell W R."/>
        </authorList>
    </citation>
    <scope>NUCLEOTIDE SEQUENCE</scope>
</reference>
<feature type="domain" description="EF-hand" evidence="4">
    <location>
        <begin position="11"/>
        <end position="46"/>
    </location>
</feature>
<keyword evidence="1" id="KW-0479">Metal-binding</keyword>
<dbReference type="SMART" id="SM00054">
    <property type="entry name" value="EFh"/>
    <property type="match status" value="2"/>
</dbReference>
<keyword evidence="3" id="KW-0106">Calcium</keyword>
<dbReference type="PROSITE" id="PS00018">
    <property type="entry name" value="EF_HAND_1"/>
    <property type="match status" value="2"/>
</dbReference>
<evidence type="ECO:0000256" key="3">
    <source>
        <dbReference type="ARBA" id="ARBA00022837"/>
    </source>
</evidence>